<dbReference type="OrthoDB" id="10482692at2759"/>
<organism evidence="1 2">
    <name type="scientific">Gossypium barbadense</name>
    <name type="common">Sea Island cotton</name>
    <name type="synonym">Hibiscus barbadensis</name>
    <dbReference type="NCBI Taxonomy" id="3634"/>
    <lineage>
        <taxon>Eukaryota</taxon>
        <taxon>Viridiplantae</taxon>
        <taxon>Streptophyta</taxon>
        <taxon>Embryophyta</taxon>
        <taxon>Tracheophyta</taxon>
        <taxon>Spermatophyta</taxon>
        <taxon>Magnoliopsida</taxon>
        <taxon>eudicotyledons</taxon>
        <taxon>Gunneridae</taxon>
        <taxon>Pentapetalae</taxon>
        <taxon>rosids</taxon>
        <taxon>malvids</taxon>
        <taxon>Malvales</taxon>
        <taxon>Malvaceae</taxon>
        <taxon>Malvoideae</taxon>
        <taxon>Gossypium</taxon>
    </lineage>
</organism>
<dbReference type="EMBL" id="KZ662916">
    <property type="protein sequence ID" value="PPS17546.1"/>
    <property type="molecule type" value="Genomic_DNA"/>
</dbReference>
<evidence type="ECO:0000313" key="2">
    <source>
        <dbReference type="Proteomes" id="UP000239757"/>
    </source>
</evidence>
<dbReference type="AlphaFoldDB" id="A0A2P5YPN0"/>
<reference evidence="1 2" key="1">
    <citation type="submission" date="2015-01" db="EMBL/GenBank/DDBJ databases">
        <title>Genome of allotetraploid Gossypium barbadense reveals genomic plasticity and fiber elongation in cotton evolution.</title>
        <authorList>
            <person name="Chen X."/>
            <person name="Liu X."/>
            <person name="Zhao B."/>
            <person name="Zheng H."/>
            <person name="Hu Y."/>
            <person name="Lu G."/>
            <person name="Yang C."/>
            <person name="Chen J."/>
            <person name="Shan C."/>
            <person name="Zhang L."/>
            <person name="Zhou Y."/>
            <person name="Wang L."/>
            <person name="Guo W."/>
            <person name="Bai Y."/>
            <person name="Ruan J."/>
            <person name="Shangguan X."/>
            <person name="Mao Y."/>
            <person name="Jiang J."/>
            <person name="Zhu Y."/>
            <person name="Lei J."/>
            <person name="Kang H."/>
            <person name="Chen S."/>
            <person name="He X."/>
            <person name="Wang R."/>
            <person name="Wang Y."/>
            <person name="Chen J."/>
            <person name="Wang L."/>
            <person name="Yu S."/>
            <person name="Wang B."/>
            <person name="Wei J."/>
            <person name="Song S."/>
            <person name="Lu X."/>
            <person name="Gao Z."/>
            <person name="Gu W."/>
            <person name="Deng X."/>
            <person name="Ma D."/>
            <person name="Wang S."/>
            <person name="Liang W."/>
            <person name="Fang L."/>
            <person name="Cai C."/>
            <person name="Zhu X."/>
            <person name="Zhou B."/>
            <person name="Zhang Y."/>
            <person name="Chen Z."/>
            <person name="Xu S."/>
            <person name="Zhu R."/>
            <person name="Wang S."/>
            <person name="Zhang T."/>
            <person name="Zhao G."/>
        </authorList>
    </citation>
    <scope>NUCLEOTIDE SEQUENCE [LARGE SCALE GENOMIC DNA]</scope>
    <source>
        <strain evidence="2">cv. Xinhai21</strain>
        <tissue evidence="1">Leaf</tissue>
    </source>
</reference>
<evidence type="ECO:0000313" key="1">
    <source>
        <dbReference type="EMBL" id="PPS17546.1"/>
    </source>
</evidence>
<proteinExistence type="predicted"/>
<name>A0A2P5YPN0_GOSBA</name>
<accession>A0A2P5YPN0</accession>
<dbReference type="Proteomes" id="UP000239757">
    <property type="component" value="Unassembled WGS sequence"/>
</dbReference>
<gene>
    <name evidence="1" type="ORF">GOBAR_AA03006</name>
</gene>
<protein>
    <submittedName>
        <fullName evidence="1">Uncharacterized protein</fullName>
    </submittedName>
</protein>
<sequence length="124" mass="13884">MSAPVDDIEESRSLEDRNTKKVRFKEESRELVSDIAIDLDQTQAPSLIPSWKEKLLGIGSSNPGKISGGSTGESEGNFELLEDDVRRYFVNDIPSIDFSNRIKQILIKDKEKTVVLKLLGYNIG</sequence>